<gene>
    <name evidence="2" type="ORF">PF004_g12912</name>
</gene>
<dbReference type="AlphaFoldDB" id="A0A6G0NTX3"/>
<protein>
    <submittedName>
        <fullName evidence="2">Uncharacterized protein</fullName>
    </submittedName>
</protein>
<feature type="region of interest" description="Disordered" evidence="1">
    <location>
        <begin position="60"/>
        <end position="98"/>
    </location>
</feature>
<proteinExistence type="predicted"/>
<organism evidence="2 3">
    <name type="scientific">Phytophthora fragariae</name>
    <dbReference type="NCBI Taxonomy" id="53985"/>
    <lineage>
        <taxon>Eukaryota</taxon>
        <taxon>Sar</taxon>
        <taxon>Stramenopiles</taxon>
        <taxon>Oomycota</taxon>
        <taxon>Peronosporomycetes</taxon>
        <taxon>Peronosporales</taxon>
        <taxon>Peronosporaceae</taxon>
        <taxon>Phytophthora</taxon>
    </lineage>
</organism>
<evidence type="ECO:0000313" key="2">
    <source>
        <dbReference type="EMBL" id="KAE9221988.1"/>
    </source>
</evidence>
<name>A0A6G0NTX3_9STRA</name>
<dbReference type="EMBL" id="QXGC01000760">
    <property type="protein sequence ID" value="KAE9221988.1"/>
    <property type="molecule type" value="Genomic_DNA"/>
</dbReference>
<comment type="caution">
    <text evidence="2">The sequence shown here is derived from an EMBL/GenBank/DDBJ whole genome shotgun (WGS) entry which is preliminary data.</text>
</comment>
<evidence type="ECO:0000256" key="1">
    <source>
        <dbReference type="SAM" id="MobiDB-lite"/>
    </source>
</evidence>
<accession>A0A6G0NTX3</accession>
<evidence type="ECO:0000313" key="3">
    <source>
        <dbReference type="Proteomes" id="UP000476176"/>
    </source>
</evidence>
<dbReference type="Proteomes" id="UP000476176">
    <property type="component" value="Unassembled WGS sequence"/>
</dbReference>
<feature type="compositionally biased region" description="Basic and acidic residues" evidence="1">
    <location>
        <begin position="60"/>
        <end position="80"/>
    </location>
</feature>
<reference evidence="2 3" key="1">
    <citation type="submission" date="2018-09" db="EMBL/GenBank/DDBJ databases">
        <title>Genomic investigation of the strawberry pathogen Phytophthora fragariae indicates pathogenicity is determined by transcriptional variation in three key races.</title>
        <authorList>
            <person name="Adams T.M."/>
            <person name="Armitage A.D."/>
            <person name="Sobczyk M.K."/>
            <person name="Bates H.J."/>
            <person name="Dunwell J.M."/>
            <person name="Nellist C.F."/>
            <person name="Harrison R.J."/>
        </authorList>
    </citation>
    <scope>NUCLEOTIDE SEQUENCE [LARGE SCALE GENOMIC DNA]</scope>
    <source>
        <strain evidence="2 3">BC-23</strain>
    </source>
</reference>
<sequence length="213" mass="23829">MTFQVSAAHSDECKLHDLILEQALEQDRDFRRRKCARYDEQYDKPDKASKLQNWKGSADLHRRLRSSADHKQGRSDESNRFVRSQAKPAGKRARSAAPKDGCLKCKGPHYGAYCPTATHEERQELSKKFHSKRLGQGCVKRIIERLDGGHAIKLNGALGLQYCDDTGSDWCWISRKNFGKLVRVGTGVPAVTLAKPIIGTTVGGHDVEARESV</sequence>